<evidence type="ECO:0000313" key="2">
    <source>
        <dbReference type="EMBL" id="VAV88848.1"/>
    </source>
</evidence>
<dbReference type="EMBL" id="UOED01000038">
    <property type="protein sequence ID" value="VAV88848.1"/>
    <property type="molecule type" value="Genomic_DNA"/>
</dbReference>
<dbReference type="InterPro" id="IPR018964">
    <property type="entry name" value="Phage_phiJL001_Gp84_C"/>
</dbReference>
<proteinExistence type="predicted"/>
<sequence length="280" mass="31043">MKVISAELKIHISGEVTTMVTCWVITRRDGVRMGFTTHDKELEIDNLTFRPVNSFLPSSVSSTNSLNVDNLDVSAILSSDGLTEKDIRSGLYDHGRISIFQVNWQDLSQGKLYIRSGWLGEFTLKDQEFTVEIRGLTQKLQQTIGDVFSPECRADMGAKNCHVNLAQFSVLGIVTNVSGSDSFTDTSRAEADGWYDYGVVRWLSGPNMGSISEVKVFSAGQFVLFDRVAEPMLIGDIYQAVAGCDKRAATCKNKFQNFENFRGETAIPGTDSLYDYPGLK</sequence>
<reference evidence="2" key="1">
    <citation type="submission" date="2018-06" db="EMBL/GenBank/DDBJ databases">
        <authorList>
            <person name="Zhirakovskaya E."/>
        </authorList>
    </citation>
    <scope>NUCLEOTIDE SEQUENCE</scope>
</reference>
<dbReference type="Pfam" id="PF09931">
    <property type="entry name" value="Phage_phiJL001_Gp84_N"/>
    <property type="match status" value="1"/>
</dbReference>
<organism evidence="2">
    <name type="scientific">hydrothermal vent metagenome</name>
    <dbReference type="NCBI Taxonomy" id="652676"/>
    <lineage>
        <taxon>unclassified sequences</taxon>
        <taxon>metagenomes</taxon>
        <taxon>ecological metagenomes</taxon>
    </lineage>
</organism>
<protein>
    <submittedName>
        <fullName evidence="2">FAD/FMN-containing dehydrogenases</fullName>
    </submittedName>
</protein>
<evidence type="ECO:0000259" key="1">
    <source>
        <dbReference type="Pfam" id="PF09356"/>
    </source>
</evidence>
<accession>A0A3B0RKQ4</accession>
<dbReference type="NCBIfam" id="TIGR02218">
    <property type="entry name" value="phg_TIGR02218"/>
    <property type="match status" value="1"/>
</dbReference>
<dbReference type="InterPro" id="IPR011928">
    <property type="entry name" value="Phage_phiJL001_Gp84"/>
</dbReference>
<dbReference type="AlphaFoldDB" id="A0A3B0RKQ4"/>
<name>A0A3B0RKQ4_9ZZZZ</name>
<feature type="domain" description="Bacteriophage phiJL001 Gp84 C-terminal" evidence="1">
    <location>
        <begin position="193"/>
        <end position="271"/>
    </location>
</feature>
<dbReference type="Pfam" id="PF09356">
    <property type="entry name" value="Phage_BR0599"/>
    <property type="match status" value="1"/>
</dbReference>
<gene>
    <name evidence="2" type="ORF">MNBD_ALPHA02-83</name>
</gene>